<dbReference type="PANTHER" id="PTHR13947">
    <property type="entry name" value="GNAT FAMILY N-ACETYLTRANSFERASE"/>
    <property type="match status" value="1"/>
</dbReference>
<dbReference type="PROSITE" id="PS51186">
    <property type="entry name" value="GNAT"/>
    <property type="match status" value="1"/>
</dbReference>
<dbReference type="CDD" id="cd04301">
    <property type="entry name" value="NAT_SF"/>
    <property type="match status" value="1"/>
</dbReference>
<dbReference type="InterPro" id="IPR000182">
    <property type="entry name" value="GNAT_dom"/>
</dbReference>
<dbReference type="SUPFAM" id="SSF55729">
    <property type="entry name" value="Acyl-CoA N-acyltransferases (Nat)"/>
    <property type="match status" value="1"/>
</dbReference>
<gene>
    <name evidence="3" type="ORF">SAMN05192540_3360</name>
</gene>
<dbReference type="AlphaFoldDB" id="A0A1H4T4K7"/>
<dbReference type="Proteomes" id="UP000183038">
    <property type="component" value="Unassembled WGS sequence"/>
</dbReference>
<dbReference type="RefSeq" id="WP_074674172.1">
    <property type="nucleotide sequence ID" value="NZ_FNTB01000001.1"/>
</dbReference>
<dbReference type="Gene3D" id="3.40.630.30">
    <property type="match status" value="1"/>
</dbReference>
<dbReference type="InterPro" id="IPR016181">
    <property type="entry name" value="Acyl_CoA_acyltransferase"/>
</dbReference>
<keyword evidence="1 3" id="KW-0808">Transferase</keyword>
<evidence type="ECO:0000313" key="4">
    <source>
        <dbReference type="Proteomes" id="UP000183038"/>
    </source>
</evidence>
<organism evidence="3 4">
    <name type="scientific">Maribacter dokdonensis</name>
    <dbReference type="NCBI Taxonomy" id="320912"/>
    <lineage>
        <taxon>Bacteria</taxon>
        <taxon>Pseudomonadati</taxon>
        <taxon>Bacteroidota</taxon>
        <taxon>Flavobacteriia</taxon>
        <taxon>Flavobacteriales</taxon>
        <taxon>Flavobacteriaceae</taxon>
        <taxon>Maribacter</taxon>
    </lineage>
</organism>
<dbReference type="EMBL" id="FNTB01000001">
    <property type="protein sequence ID" value="SEC51366.1"/>
    <property type="molecule type" value="Genomic_DNA"/>
</dbReference>
<evidence type="ECO:0000259" key="2">
    <source>
        <dbReference type="PROSITE" id="PS51186"/>
    </source>
</evidence>
<dbReference type="GO" id="GO:0008080">
    <property type="term" value="F:N-acetyltransferase activity"/>
    <property type="evidence" value="ECO:0007669"/>
    <property type="project" value="InterPro"/>
</dbReference>
<dbReference type="OrthoDB" id="5419426at2"/>
<accession>A0A1H4T4K7</accession>
<feature type="domain" description="N-acetyltransferase" evidence="2">
    <location>
        <begin position="4"/>
        <end position="161"/>
    </location>
</feature>
<dbReference type="InterPro" id="IPR050769">
    <property type="entry name" value="NAT_camello-type"/>
</dbReference>
<reference evidence="3 4" key="1">
    <citation type="submission" date="2016-10" db="EMBL/GenBank/DDBJ databases">
        <authorList>
            <person name="de Groot N.N."/>
        </authorList>
    </citation>
    <scope>NUCLEOTIDE SEQUENCE [LARGE SCALE GENOMIC DNA]</scope>
    <source>
        <strain evidence="3 4">MAR_2009_71</strain>
    </source>
</reference>
<evidence type="ECO:0000256" key="1">
    <source>
        <dbReference type="ARBA" id="ARBA00022679"/>
    </source>
</evidence>
<sequence>MENVVIREIKKEDNPQVARVIRQVLEDLGVPKVGTAYEDPSLDNMYEHYNKSKATYFVIEENGSILGCAGVAQLDNYNGNVCELQKMYFLQEARGKGAGHKMINVCLDKAKEYGFDACYLETMPYMEAAQKLYKKMGFEYIDARMGDTGHYSCPVFMLKTF</sequence>
<protein>
    <submittedName>
        <fullName evidence="3">Putative acetyltransferase</fullName>
    </submittedName>
</protein>
<dbReference type="PANTHER" id="PTHR13947:SF37">
    <property type="entry name" value="LD18367P"/>
    <property type="match status" value="1"/>
</dbReference>
<proteinExistence type="predicted"/>
<name>A0A1H4T4K7_9FLAO</name>
<dbReference type="Pfam" id="PF00583">
    <property type="entry name" value="Acetyltransf_1"/>
    <property type="match status" value="1"/>
</dbReference>
<evidence type="ECO:0000313" key="3">
    <source>
        <dbReference type="EMBL" id="SEC51366.1"/>
    </source>
</evidence>